<accession>A0A838B5K2</accession>
<gene>
    <name evidence="1" type="ORF">H0241_14035</name>
</gene>
<dbReference type="AlphaFoldDB" id="A0A838B5K2"/>
<proteinExistence type="predicted"/>
<keyword evidence="2" id="KW-1185">Reference proteome</keyword>
<organism evidence="1 2">
    <name type="scientific">Mesorhizobium neociceri</name>
    <dbReference type="NCBI Taxonomy" id="1307853"/>
    <lineage>
        <taxon>Bacteria</taxon>
        <taxon>Pseudomonadati</taxon>
        <taxon>Pseudomonadota</taxon>
        <taxon>Alphaproteobacteria</taxon>
        <taxon>Hyphomicrobiales</taxon>
        <taxon>Phyllobacteriaceae</taxon>
        <taxon>Mesorhizobium</taxon>
    </lineage>
</organism>
<evidence type="ECO:0000313" key="2">
    <source>
        <dbReference type="Proteomes" id="UP000558284"/>
    </source>
</evidence>
<comment type="caution">
    <text evidence="1">The sequence shown here is derived from an EMBL/GenBank/DDBJ whole genome shotgun (WGS) entry which is preliminary data.</text>
</comment>
<reference evidence="1 2" key="1">
    <citation type="submission" date="2020-07" db="EMBL/GenBank/DDBJ databases">
        <title>Definition of the novel symbiovar canariense within Mesorhizobium novociceri, a new species of genus Mesorhizobium nodulating Cicer canariense in the Caldera de Taburiente National Park (La Palma, Canary Islands).</title>
        <authorList>
            <person name="Leon-Barrios M."/>
            <person name="Perez-Yepez J."/>
            <person name="Flores-Felix J.D."/>
            <person name="Ramirez-Baena M.H."/>
            <person name="Pulido-Suarez L."/>
            <person name="Igual J.M."/>
            <person name="Velazquez E."/>
            <person name="Peix A."/>
        </authorList>
    </citation>
    <scope>NUCLEOTIDE SEQUENCE [LARGE SCALE GENOMIC DNA]</scope>
    <source>
        <strain evidence="1 2">CCANP35</strain>
    </source>
</reference>
<name>A0A838B5K2_9HYPH</name>
<dbReference type="RefSeq" id="WP_181058262.1">
    <property type="nucleotide sequence ID" value="NZ_JACDTY010000006.1"/>
</dbReference>
<protein>
    <submittedName>
        <fullName evidence="1">Uncharacterized protein</fullName>
    </submittedName>
</protein>
<dbReference type="Proteomes" id="UP000558284">
    <property type="component" value="Unassembled WGS sequence"/>
</dbReference>
<sequence length="144" mass="16209">MLWFTMRWGRLATDGVLAGLLQHSARRGFRSRYSGWVRFSIVRRDLAAVEIGGVAASHSGSIHRTGRFPWVQARFFPAFEGYRHTGQDFPDFGFFMENSFPIGLAAGLSSVVISGGDLLKRRHEPNNVQQRSLNRVAEKDARSI</sequence>
<evidence type="ECO:0000313" key="1">
    <source>
        <dbReference type="EMBL" id="MBA1141367.1"/>
    </source>
</evidence>
<dbReference type="EMBL" id="JACDTY010000006">
    <property type="protein sequence ID" value="MBA1141367.1"/>
    <property type="molecule type" value="Genomic_DNA"/>
</dbReference>